<dbReference type="Proteomes" id="UP000507954">
    <property type="component" value="Unassembled WGS sequence"/>
</dbReference>
<evidence type="ECO:0000256" key="1">
    <source>
        <dbReference type="SAM" id="MobiDB-lite"/>
    </source>
</evidence>
<accession>A0A508X3A4</accession>
<dbReference type="AlphaFoldDB" id="A0A508X3A4"/>
<proteinExistence type="predicted"/>
<reference evidence="2" key="1">
    <citation type="submission" date="2019-06" db="EMBL/GenBank/DDBJ databases">
        <authorList>
            <person name="Le Quere A."/>
            <person name="Colella S."/>
        </authorList>
    </citation>
    <scope>NUCLEOTIDE SEQUENCE</scope>
    <source>
        <strain evidence="2">EmedicaeMD41</strain>
    </source>
</reference>
<gene>
    <name evidence="2" type="ORF">EMEDMD4_570134</name>
</gene>
<evidence type="ECO:0000313" key="2">
    <source>
        <dbReference type="EMBL" id="VTZ64254.1"/>
    </source>
</evidence>
<name>A0A508X3A4_9HYPH</name>
<sequence length="78" mass="8717">MQSDIRLSAPRGAHAPTRSGNSLQMLCNLGVYRCSSFKEKDAIFRTDQLAFAENLHFSPSINEPKNEGKEKKNGFTQT</sequence>
<feature type="region of interest" description="Disordered" evidence="1">
    <location>
        <begin position="1"/>
        <end position="21"/>
    </location>
</feature>
<feature type="compositionally biased region" description="Basic and acidic residues" evidence="1">
    <location>
        <begin position="64"/>
        <end position="78"/>
    </location>
</feature>
<protein>
    <submittedName>
        <fullName evidence="2">Uncharacterized protein</fullName>
    </submittedName>
</protein>
<dbReference type="EMBL" id="CABFNB010000125">
    <property type="protein sequence ID" value="VTZ64254.1"/>
    <property type="molecule type" value="Genomic_DNA"/>
</dbReference>
<feature type="region of interest" description="Disordered" evidence="1">
    <location>
        <begin position="56"/>
        <end position="78"/>
    </location>
</feature>
<organism evidence="2">
    <name type="scientific">Sinorhizobium medicae</name>
    <dbReference type="NCBI Taxonomy" id="110321"/>
    <lineage>
        <taxon>Bacteria</taxon>
        <taxon>Pseudomonadati</taxon>
        <taxon>Pseudomonadota</taxon>
        <taxon>Alphaproteobacteria</taxon>
        <taxon>Hyphomicrobiales</taxon>
        <taxon>Rhizobiaceae</taxon>
        <taxon>Sinorhizobium/Ensifer group</taxon>
        <taxon>Sinorhizobium</taxon>
    </lineage>
</organism>